<dbReference type="Gene3D" id="3.40.50.1010">
    <property type="entry name" value="5'-nuclease"/>
    <property type="match status" value="1"/>
</dbReference>
<dbReference type="OrthoDB" id="5361617at2759"/>
<feature type="compositionally biased region" description="Low complexity" evidence="1">
    <location>
        <begin position="402"/>
        <end position="413"/>
    </location>
</feature>
<keyword evidence="3" id="KW-1185">Reference proteome</keyword>
<dbReference type="STRING" id="331657.A0A4U0WAJ2"/>
<feature type="compositionally biased region" description="Low complexity" evidence="1">
    <location>
        <begin position="188"/>
        <end position="202"/>
    </location>
</feature>
<organism evidence="2 3">
    <name type="scientific">Cryomyces minteri</name>
    <dbReference type="NCBI Taxonomy" id="331657"/>
    <lineage>
        <taxon>Eukaryota</taxon>
        <taxon>Fungi</taxon>
        <taxon>Dikarya</taxon>
        <taxon>Ascomycota</taxon>
        <taxon>Pezizomycotina</taxon>
        <taxon>Dothideomycetes</taxon>
        <taxon>Dothideomycetes incertae sedis</taxon>
        <taxon>Cryomyces</taxon>
    </lineage>
</organism>
<protein>
    <submittedName>
        <fullName evidence="2">Uncharacterized protein</fullName>
    </submittedName>
</protein>
<feature type="region of interest" description="Disordered" evidence="1">
    <location>
        <begin position="349"/>
        <end position="435"/>
    </location>
</feature>
<accession>A0A4U0WAJ2</accession>
<feature type="compositionally biased region" description="Polar residues" evidence="1">
    <location>
        <begin position="213"/>
        <end position="225"/>
    </location>
</feature>
<gene>
    <name evidence="2" type="ORF">B0A49_11745</name>
</gene>
<evidence type="ECO:0000313" key="2">
    <source>
        <dbReference type="EMBL" id="TKA59213.1"/>
    </source>
</evidence>
<name>A0A4U0WAJ2_9PEZI</name>
<feature type="region of interest" description="Disordered" evidence="1">
    <location>
        <begin position="161"/>
        <end position="248"/>
    </location>
</feature>
<evidence type="ECO:0000256" key="1">
    <source>
        <dbReference type="SAM" id="MobiDB-lite"/>
    </source>
</evidence>
<comment type="caution">
    <text evidence="2">The sequence shown here is derived from an EMBL/GenBank/DDBJ whole genome shotgun (WGS) entry which is preliminary data.</text>
</comment>
<reference evidence="2 3" key="1">
    <citation type="submission" date="2017-03" db="EMBL/GenBank/DDBJ databases">
        <title>Genomes of endolithic fungi from Antarctica.</title>
        <authorList>
            <person name="Coleine C."/>
            <person name="Masonjones S."/>
            <person name="Stajich J.E."/>
        </authorList>
    </citation>
    <scope>NUCLEOTIDE SEQUENCE [LARGE SCALE GENOMIC DNA]</scope>
    <source>
        <strain evidence="2 3">CCFEE 5187</strain>
    </source>
</reference>
<evidence type="ECO:0000313" key="3">
    <source>
        <dbReference type="Proteomes" id="UP000308768"/>
    </source>
</evidence>
<dbReference type="Proteomes" id="UP000308768">
    <property type="component" value="Unassembled WGS sequence"/>
</dbReference>
<sequence length="435" mass="48124">MESINEAAPLRMQTSKPALARMRHEVAQRRTQVEDKSMSCPELPTQKVFNCIVDDTALIAGVKKSTRDGIRKWIAAGAIHLFVPLHALTQLDRLKRGSDRISADAREAVKWLDQATSDRPAAERVHLQGPLETFQTWEEVENFALPETLFSESGAGFSDSLAEDVHDKPSINGNTKRLSLSSTGSVNTRSPTPSSPASTRSSIGPVPEPVSPAKTTASVHSATSGRRSRSIFHENGKNPLDESTSSSGVPLSLRPLINYVLWRIHQESDATAALESFILLTNDPYKQAIAQRFGIRVKRLEQLRDVVAREEREYHNRILVFRRELQAEQDRLNEEEDDEDEVVLKRPGKTWTSSTKRSEHKIVDPNDFARAPQTPRNGTVRGRGGLRGSLNSVAAPITVRSGPGNPNGPIDPNSFARPPPRSVRGRGGNRLWQPT</sequence>
<proteinExistence type="predicted"/>
<dbReference type="EMBL" id="NAJN01001996">
    <property type="protein sequence ID" value="TKA59213.1"/>
    <property type="molecule type" value="Genomic_DNA"/>
</dbReference>
<feature type="compositionally biased region" description="Polar residues" evidence="1">
    <location>
        <begin position="171"/>
        <end position="187"/>
    </location>
</feature>
<feature type="compositionally biased region" description="Basic and acidic residues" evidence="1">
    <location>
        <begin position="231"/>
        <end position="240"/>
    </location>
</feature>
<dbReference type="AlphaFoldDB" id="A0A4U0WAJ2"/>